<dbReference type="WBParaSite" id="SBAD_0000887301-mRNA-1">
    <property type="protein sequence ID" value="SBAD_0000887301-mRNA-1"/>
    <property type="gene ID" value="SBAD_0000887301"/>
</dbReference>
<dbReference type="EMBL" id="UZAM01011735">
    <property type="protein sequence ID" value="VDP17935.1"/>
    <property type="molecule type" value="Genomic_DNA"/>
</dbReference>
<sequence>MEERIECDIHQYDKAPPRTRHVLINSLSGTPLMLGVSMKSEGQRNHNVPESDDSSPSPGASPSISPTECDASRHHVTHTSHRLCRRGIRDVLHLNVEQCSCIDPNSLLLSAMSGTRGYRAANLASSEARTFLNSYLTLQKHWHEGSRSPRETRRVMIVEHPGQEKPQHPGNKRKSSKQPRSVVIVVVVVVVVVVVATLSYRCRAVRRCRFFLTLSQSVTVALFVSALLRCHGLVMEIEFRPQKPPQLPSATSNRSKSPASLLRRLYSFGSRRRTGLCVLSQDDRKAVRYTSSLLRLMTSPAHGDHFPCLTAEAHHSASFCSFDIIFSPMYIYGR</sequence>
<dbReference type="Proteomes" id="UP000270296">
    <property type="component" value="Unassembled WGS sequence"/>
</dbReference>
<keyword evidence="4" id="KW-1185">Reference proteome</keyword>
<reference evidence="5" key="1">
    <citation type="submission" date="2016-06" db="UniProtKB">
        <authorList>
            <consortium name="WormBaseParasite"/>
        </authorList>
    </citation>
    <scope>IDENTIFICATION</scope>
</reference>
<evidence type="ECO:0000313" key="5">
    <source>
        <dbReference type="WBParaSite" id="SBAD_0000887301-mRNA-1"/>
    </source>
</evidence>
<keyword evidence="2" id="KW-0472">Membrane</keyword>
<dbReference type="OrthoDB" id="5913988at2759"/>
<feature type="compositionally biased region" description="Low complexity" evidence="1">
    <location>
        <begin position="54"/>
        <end position="66"/>
    </location>
</feature>
<feature type="region of interest" description="Disordered" evidence="1">
    <location>
        <begin position="39"/>
        <end position="82"/>
    </location>
</feature>
<feature type="transmembrane region" description="Helical" evidence="2">
    <location>
        <begin position="181"/>
        <end position="198"/>
    </location>
</feature>
<dbReference type="AlphaFoldDB" id="A0A183IY64"/>
<protein>
    <submittedName>
        <fullName evidence="5">TGF_BETA_2 domain-containing protein</fullName>
    </submittedName>
</protein>
<evidence type="ECO:0000313" key="4">
    <source>
        <dbReference type="Proteomes" id="UP000270296"/>
    </source>
</evidence>
<keyword evidence="2" id="KW-1133">Transmembrane helix</keyword>
<keyword evidence="2" id="KW-0812">Transmembrane</keyword>
<evidence type="ECO:0000256" key="2">
    <source>
        <dbReference type="SAM" id="Phobius"/>
    </source>
</evidence>
<gene>
    <name evidence="3" type="ORF">SBAD_LOCUS8562</name>
</gene>
<reference evidence="3 4" key="2">
    <citation type="submission" date="2018-11" db="EMBL/GenBank/DDBJ databases">
        <authorList>
            <consortium name="Pathogen Informatics"/>
        </authorList>
    </citation>
    <scope>NUCLEOTIDE SEQUENCE [LARGE SCALE GENOMIC DNA]</scope>
</reference>
<evidence type="ECO:0000256" key="1">
    <source>
        <dbReference type="SAM" id="MobiDB-lite"/>
    </source>
</evidence>
<evidence type="ECO:0000313" key="3">
    <source>
        <dbReference type="EMBL" id="VDP17935.1"/>
    </source>
</evidence>
<organism evidence="5">
    <name type="scientific">Soboliphyme baturini</name>
    <dbReference type="NCBI Taxonomy" id="241478"/>
    <lineage>
        <taxon>Eukaryota</taxon>
        <taxon>Metazoa</taxon>
        <taxon>Ecdysozoa</taxon>
        <taxon>Nematoda</taxon>
        <taxon>Enoplea</taxon>
        <taxon>Dorylaimia</taxon>
        <taxon>Dioctophymatida</taxon>
        <taxon>Dioctophymatoidea</taxon>
        <taxon>Soboliphymatidae</taxon>
        <taxon>Soboliphyme</taxon>
    </lineage>
</organism>
<name>A0A183IY64_9BILA</name>
<proteinExistence type="predicted"/>
<accession>A0A183IY64</accession>